<dbReference type="VEuPathDB" id="TrichDB:TVAGG3_0005140"/>
<proteinExistence type="predicted"/>
<reference evidence="2" key="2">
    <citation type="journal article" date="2007" name="Science">
        <title>Draft genome sequence of the sexually transmitted pathogen Trichomonas vaginalis.</title>
        <authorList>
            <person name="Carlton J.M."/>
            <person name="Hirt R.P."/>
            <person name="Silva J.C."/>
            <person name="Delcher A.L."/>
            <person name="Schatz M."/>
            <person name="Zhao Q."/>
            <person name="Wortman J.R."/>
            <person name="Bidwell S.L."/>
            <person name="Alsmark U.C.M."/>
            <person name="Besteiro S."/>
            <person name="Sicheritz-Ponten T."/>
            <person name="Noel C.J."/>
            <person name="Dacks J.B."/>
            <person name="Foster P.G."/>
            <person name="Simillion C."/>
            <person name="Van de Peer Y."/>
            <person name="Miranda-Saavedra D."/>
            <person name="Barton G.J."/>
            <person name="Westrop G.D."/>
            <person name="Mueller S."/>
            <person name="Dessi D."/>
            <person name="Fiori P.L."/>
            <person name="Ren Q."/>
            <person name="Paulsen I."/>
            <person name="Zhang H."/>
            <person name="Bastida-Corcuera F.D."/>
            <person name="Simoes-Barbosa A."/>
            <person name="Brown M.T."/>
            <person name="Hayes R.D."/>
            <person name="Mukherjee M."/>
            <person name="Okumura C.Y."/>
            <person name="Schneider R."/>
            <person name="Smith A.J."/>
            <person name="Vanacova S."/>
            <person name="Villalvazo M."/>
            <person name="Haas B.J."/>
            <person name="Pertea M."/>
            <person name="Feldblyum T.V."/>
            <person name="Utterback T.R."/>
            <person name="Shu C.L."/>
            <person name="Osoegawa K."/>
            <person name="de Jong P.J."/>
            <person name="Hrdy I."/>
            <person name="Horvathova L."/>
            <person name="Zubacova Z."/>
            <person name="Dolezal P."/>
            <person name="Malik S.B."/>
            <person name="Logsdon J.M. Jr."/>
            <person name="Henze K."/>
            <person name="Gupta A."/>
            <person name="Wang C.C."/>
            <person name="Dunne R.L."/>
            <person name="Upcroft J.A."/>
            <person name="Upcroft P."/>
            <person name="White O."/>
            <person name="Salzberg S.L."/>
            <person name="Tang P."/>
            <person name="Chiu C.-H."/>
            <person name="Lee Y.-S."/>
            <person name="Embley T.M."/>
            <person name="Coombs G.H."/>
            <person name="Mottram J.C."/>
            <person name="Tachezy J."/>
            <person name="Fraser-Liggett C.M."/>
            <person name="Johnson P.J."/>
        </authorList>
    </citation>
    <scope>NUCLEOTIDE SEQUENCE [LARGE SCALE GENOMIC DNA]</scope>
    <source>
        <strain evidence="2">G3</strain>
    </source>
</reference>
<organism evidence="2 3">
    <name type="scientific">Trichomonas vaginalis (strain ATCC PRA-98 / G3)</name>
    <dbReference type="NCBI Taxonomy" id="412133"/>
    <lineage>
        <taxon>Eukaryota</taxon>
        <taxon>Metamonada</taxon>
        <taxon>Parabasalia</taxon>
        <taxon>Trichomonadida</taxon>
        <taxon>Trichomonadidae</taxon>
        <taxon>Trichomonas</taxon>
    </lineage>
</organism>
<dbReference type="Gene3D" id="1.25.40.10">
    <property type="entry name" value="Tetratricopeptide repeat domain"/>
    <property type="match status" value="1"/>
</dbReference>
<evidence type="ECO:0008006" key="4">
    <source>
        <dbReference type="Google" id="ProtNLM"/>
    </source>
</evidence>
<name>A2ELH7_TRIV3</name>
<feature type="compositionally biased region" description="Acidic residues" evidence="1">
    <location>
        <begin position="1048"/>
        <end position="1074"/>
    </location>
</feature>
<dbReference type="InterPro" id="IPR011990">
    <property type="entry name" value="TPR-like_helical_dom_sf"/>
</dbReference>
<dbReference type="SMR" id="A2ELH7"/>
<dbReference type="Proteomes" id="UP000001542">
    <property type="component" value="Unassembled WGS sequence"/>
</dbReference>
<evidence type="ECO:0000313" key="2">
    <source>
        <dbReference type="EMBL" id="EAY06504.1"/>
    </source>
</evidence>
<evidence type="ECO:0000256" key="1">
    <source>
        <dbReference type="SAM" id="MobiDB-lite"/>
    </source>
</evidence>
<reference evidence="2" key="1">
    <citation type="submission" date="2006-10" db="EMBL/GenBank/DDBJ databases">
        <authorList>
            <person name="Amadeo P."/>
            <person name="Zhao Q."/>
            <person name="Wortman J."/>
            <person name="Fraser-Liggett C."/>
            <person name="Carlton J."/>
        </authorList>
    </citation>
    <scope>NUCLEOTIDE SEQUENCE</scope>
    <source>
        <strain evidence="2">G3</strain>
    </source>
</reference>
<keyword evidence="3" id="KW-1185">Reference proteome</keyword>
<dbReference type="EMBL" id="DS113422">
    <property type="protein sequence ID" value="EAY06504.1"/>
    <property type="molecule type" value="Genomic_DNA"/>
</dbReference>
<dbReference type="VEuPathDB" id="TrichDB:TVAG_257430"/>
<gene>
    <name evidence="2" type="ORF">TVAG_257430</name>
</gene>
<dbReference type="OrthoDB" id="10265766at2759"/>
<dbReference type="InParanoid" id="A2ELH7"/>
<dbReference type="RefSeq" id="XP_001318727.1">
    <property type="nucleotide sequence ID" value="XM_001318692.1"/>
</dbReference>
<accession>A2ELH7</accession>
<feature type="compositionally biased region" description="Acidic residues" evidence="1">
    <location>
        <begin position="1083"/>
        <end position="1120"/>
    </location>
</feature>
<dbReference type="KEGG" id="tva:4764380"/>
<evidence type="ECO:0000313" key="3">
    <source>
        <dbReference type="Proteomes" id="UP000001542"/>
    </source>
</evidence>
<feature type="region of interest" description="Disordered" evidence="1">
    <location>
        <begin position="1048"/>
        <end position="1120"/>
    </location>
</feature>
<dbReference type="AlphaFoldDB" id="A2ELH7"/>
<protein>
    <recommendedName>
        <fullName evidence="4">TPR Domain containing protein</fullName>
    </recommendedName>
</protein>
<sequence length="1120" mass="128320">MNVRAFNQDGEESELRMSSQNESFLEISKRFNHAIEKSPSEETEIALQQIVKEVQQKTRTDYEKMLIFQCQREIARSLIKREKYQEAIPFLLETLKIDQSRTNLWADLAICAQMTQNADLYRAAQGKVQKIRPELNFVLPKPEIPPIKSIQIEPEFINYTLKADCFRHFLTALEVGNKQNPYSILAISLDHEILSPDTNTPRKYGLIPHIPQGQLPEIQGKQYARLGGMTFVEFLFQIGAELIANNTLLFDQSVHIITTKAINKIAELKFREAVPAELSKQIIDLSSKYVFDSLTPNARLFIAELASVHYPQMVSTFLTDVMRPYIHRPNAILRIAFATLEGAIRENRPYSELEKLYQACERHLNEPLAIPHASRVINKDLLEEKKEQIDIMRTIDNHDSERTSELAAKYFSAKCPLQFLSLKNVVKLFLQFDYNMVKDHLINFLRMLPSLIKSNPKDIAILTSLFQRFIYEMNEDCVTQLNKIFLMLTELNADKNIRFACALAIAYGSKNYPNRSKLLATIHNKLSDCCYLEGGKFLEILIESLINEPSPDLAPETKAFGCYFSDCALTSSTHESNLTLRCSPFMQQYYNHLRKLEEKGTATPNQLFTPYLLLWMHYRSEKADDRVKRTQCLHEIDGWSVYRIVKRKENMIAKTAQLPKELTTPMLLEEMLREGQESNPAARVALAKIIIKQYITKRQQEANQRITSVSVPVEDKNSNKKMLEDALKTLDANGSDVTPYQKLIRAIILYFNDNKSQEALNIIKSLGPFDDKPRKEARRLYWTMRLLDENGLNKDPAATLSVNAALNLMDRLNNCSEFNVLLYTAAGKLKNDANLFKKAIDTYCKSRIVLPQPYVEFAKRIEPNEAYKVVSKCARTRSMNINNFFHFDFKVPFLMGSPDDLEQTRRDLLQVYVDCACKSGNFTQVFTLINPNNKADRKLSRVFKENRFVYGIDRTEIFVRYTQELVPAYEKSKKKDIEERSLDALWKSVLILDMKEKNGNRAIPENLVKEVERVQKQLLEVCWKKLIGENLPEGATVDDLFVKLNGVVEEEEDDEEEDGDFVDSGDDEEEDGGAAEEGAPNEGGDDDAAEEDEGEEDDDDANGEEEEEGEAEEDGSSGSD</sequence>